<keyword evidence="6" id="KW-1185">Reference proteome</keyword>
<dbReference type="SUPFAM" id="SSF54928">
    <property type="entry name" value="RNA-binding domain, RBD"/>
    <property type="match status" value="1"/>
</dbReference>
<evidence type="ECO:0000259" key="4">
    <source>
        <dbReference type="PROSITE" id="PS50102"/>
    </source>
</evidence>
<feature type="region of interest" description="Disordered" evidence="3">
    <location>
        <begin position="347"/>
        <end position="389"/>
    </location>
</feature>
<dbReference type="EMBL" id="CAWUHC010000118">
    <property type="protein sequence ID" value="CAK7233626.1"/>
    <property type="molecule type" value="Genomic_DNA"/>
</dbReference>
<dbReference type="InterPro" id="IPR035979">
    <property type="entry name" value="RBD_domain_sf"/>
</dbReference>
<keyword evidence="1 2" id="KW-0694">RNA-binding</keyword>
<accession>A0ABP0CQJ7</accession>
<feature type="compositionally biased region" description="Polar residues" evidence="3">
    <location>
        <begin position="14"/>
        <end position="27"/>
    </location>
</feature>
<sequence length="475" mass="51077">MATEIETKPMEGVSSETLDTPSSPSSRSADKKRKAANADVPEIEVDLNLPEPPSKRAKRALKKGKTLPAKPKSDDEEEEDDLPVPGKPTKKGGKGGNNDEKKPTYGIWIGNLNFDLTRRELFQWFVDQSGGSIKAEDITRINLPLSKRPAHQQRPHNVSADANGKLPPNNKGFAYVDFATYEAQIAATALSETELNSRRVLIKDSKSFEGRPAKEQQGAAGAAGAAGAGADGAGKTTIKNGADVTATAGEGAKSTKVFVGNLGFDTTEEDLRRHFAPCGPVAWVKVATFPDNHEKCRGYGWVQFGGKTDEGQNVTPEEAGKAAAAAVTGFVRITETIDTEEVFAAEAAAAAAPGDEEEDNKDKDDGEETKEAAPAKSPAGKPRTRQRKWWVNMLKGRPLKVQFAEDDSVRYKKRFKGKPQGGDGGEGGEAKERRPRTDRPQGGKKNGGEYKHQDLQIASRTGAITESLGKRTILE</sequence>
<feature type="domain" description="RRM" evidence="4">
    <location>
        <begin position="255"/>
        <end position="304"/>
    </location>
</feature>
<proteinExistence type="predicted"/>
<feature type="compositionally biased region" description="Basic and acidic residues" evidence="3">
    <location>
        <begin position="360"/>
        <end position="373"/>
    </location>
</feature>
<evidence type="ECO:0000313" key="5">
    <source>
        <dbReference type="EMBL" id="CAK7233626.1"/>
    </source>
</evidence>
<protein>
    <submittedName>
        <fullName evidence="5">Nucleolar protein 13</fullName>
    </submittedName>
</protein>
<gene>
    <name evidence="5" type="primary">NOP13</name>
    <name evidence="5" type="ORF">SBRCBS47491_008676</name>
</gene>
<dbReference type="SMART" id="SM00360">
    <property type="entry name" value="RRM"/>
    <property type="match status" value="2"/>
</dbReference>
<evidence type="ECO:0000256" key="1">
    <source>
        <dbReference type="ARBA" id="ARBA00022884"/>
    </source>
</evidence>
<dbReference type="InterPro" id="IPR012677">
    <property type="entry name" value="Nucleotide-bd_a/b_plait_sf"/>
</dbReference>
<dbReference type="PANTHER" id="PTHR23236:SF95">
    <property type="entry name" value="NUCLEOLAR PROTEIN 13"/>
    <property type="match status" value="1"/>
</dbReference>
<feature type="compositionally biased region" description="Basic and acidic residues" evidence="3">
    <location>
        <begin position="428"/>
        <end position="454"/>
    </location>
</feature>
<feature type="region of interest" description="Disordered" evidence="3">
    <location>
        <begin position="409"/>
        <end position="475"/>
    </location>
</feature>
<dbReference type="PANTHER" id="PTHR23236">
    <property type="entry name" value="EUKARYOTIC TRANSLATION INITIATION FACTOR 4B/4H"/>
    <property type="match status" value="1"/>
</dbReference>
<dbReference type="Gene3D" id="3.30.70.330">
    <property type="match status" value="2"/>
</dbReference>
<dbReference type="PROSITE" id="PS50102">
    <property type="entry name" value="RRM"/>
    <property type="match status" value="2"/>
</dbReference>
<evidence type="ECO:0000313" key="6">
    <source>
        <dbReference type="Proteomes" id="UP001642406"/>
    </source>
</evidence>
<feature type="region of interest" description="Disordered" evidence="3">
    <location>
        <begin position="1"/>
        <end position="104"/>
    </location>
</feature>
<dbReference type="Pfam" id="PF00076">
    <property type="entry name" value="RRM_1"/>
    <property type="match status" value="1"/>
</dbReference>
<feature type="region of interest" description="Disordered" evidence="3">
    <location>
        <begin position="206"/>
        <end position="233"/>
    </location>
</feature>
<evidence type="ECO:0000256" key="2">
    <source>
        <dbReference type="PROSITE-ProRule" id="PRU00176"/>
    </source>
</evidence>
<dbReference type="Proteomes" id="UP001642406">
    <property type="component" value="Unassembled WGS sequence"/>
</dbReference>
<comment type="caution">
    <text evidence="5">The sequence shown here is derived from an EMBL/GenBank/DDBJ whole genome shotgun (WGS) entry which is preliminary data.</text>
</comment>
<organism evidence="5 6">
    <name type="scientific">Sporothrix bragantina</name>
    <dbReference type="NCBI Taxonomy" id="671064"/>
    <lineage>
        <taxon>Eukaryota</taxon>
        <taxon>Fungi</taxon>
        <taxon>Dikarya</taxon>
        <taxon>Ascomycota</taxon>
        <taxon>Pezizomycotina</taxon>
        <taxon>Sordariomycetes</taxon>
        <taxon>Sordariomycetidae</taxon>
        <taxon>Ophiostomatales</taxon>
        <taxon>Ophiostomataceae</taxon>
        <taxon>Sporothrix</taxon>
    </lineage>
</organism>
<feature type="compositionally biased region" description="Basic residues" evidence="3">
    <location>
        <begin position="55"/>
        <end position="65"/>
    </location>
</feature>
<feature type="domain" description="RRM" evidence="4">
    <location>
        <begin position="105"/>
        <end position="207"/>
    </location>
</feature>
<evidence type="ECO:0000256" key="3">
    <source>
        <dbReference type="SAM" id="MobiDB-lite"/>
    </source>
</evidence>
<name>A0ABP0CQJ7_9PEZI</name>
<reference evidence="5 6" key="1">
    <citation type="submission" date="2024-01" db="EMBL/GenBank/DDBJ databases">
        <authorList>
            <person name="Allen C."/>
            <person name="Tagirdzhanova G."/>
        </authorList>
    </citation>
    <scope>NUCLEOTIDE SEQUENCE [LARGE SCALE GENOMIC DNA]</scope>
</reference>
<dbReference type="InterPro" id="IPR000504">
    <property type="entry name" value="RRM_dom"/>
</dbReference>